<dbReference type="InterPro" id="IPR043129">
    <property type="entry name" value="ATPase_NBD"/>
</dbReference>
<dbReference type="Gene3D" id="3.30.420.40">
    <property type="match status" value="1"/>
</dbReference>
<dbReference type="Proteomes" id="UP000007254">
    <property type="component" value="Chromosome"/>
</dbReference>
<protein>
    <submittedName>
        <fullName evidence="6">Glucokinase</fullName>
    </submittedName>
</protein>
<dbReference type="PANTHER" id="PTHR47363:SF1">
    <property type="entry name" value="GLUCOKINASE"/>
    <property type="match status" value="1"/>
</dbReference>
<evidence type="ECO:0000256" key="3">
    <source>
        <dbReference type="RuleBase" id="RU004046"/>
    </source>
</evidence>
<proteinExistence type="inferred from homology"/>
<dbReference type="SUPFAM" id="SSF53067">
    <property type="entry name" value="Actin-like ATPase domain"/>
    <property type="match status" value="1"/>
</dbReference>
<dbReference type="Gene3D" id="3.40.367.20">
    <property type="match status" value="1"/>
</dbReference>
<feature type="coiled-coil region" evidence="4">
    <location>
        <begin position="44"/>
        <end position="71"/>
    </location>
</feature>
<dbReference type="KEGG" id="stq:Spith_0651"/>
<dbReference type="OrthoDB" id="9800595at2"/>
<reference evidence="6 7" key="1">
    <citation type="submission" date="2011-06" db="EMBL/GenBank/DDBJ databases">
        <title>The complete genome of Spirochaeta thermophila DSM 6578.</title>
        <authorList>
            <consortium name="US DOE Joint Genome Institute (JGI-PGF)"/>
            <person name="Lucas S."/>
            <person name="Lapidus A."/>
            <person name="Bruce D."/>
            <person name="Goodwin L."/>
            <person name="Pitluck S."/>
            <person name="Peters L."/>
            <person name="Kyrpides N."/>
            <person name="Mavromatis K."/>
            <person name="Ivanova N."/>
            <person name="Mikailova N."/>
            <person name="Pagani I."/>
            <person name="Chertkov O."/>
            <person name="Detter J.C."/>
            <person name="Tapia R."/>
            <person name="Han C."/>
            <person name="Land M."/>
            <person name="Hauser L."/>
            <person name="Markowitz V."/>
            <person name="Cheng J.-F."/>
            <person name="Hugenholtz P."/>
            <person name="Woyke T."/>
            <person name="Wu D."/>
            <person name="Spring S."/>
            <person name="Merkhoffer B."/>
            <person name="Schneider S."/>
            <person name="Klenk H.-P."/>
            <person name="Eisen J.A."/>
        </authorList>
    </citation>
    <scope>NUCLEOTIDE SEQUENCE [LARGE SCALE GENOMIC DNA]</scope>
    <source>
        <strain evidence="7">ATCC 700085 / DSM 6578 / Z-1203</strain>
    </source>
</reference>
<keyword evidence="4" id="KW-0175">Coiled coil</keyword>
<dbReference type="GO" id="GO:0006096">
    <property type="term" value="P:glycolytic process"/>
    <property type="evidence" value="ECO:0007669"/>
    <property type="project" value="InterPro"/>
</dbReference>
<dbReference type="GO" id="GO:0005524">
    <property type="term" value="F:ATP binding"/>
    <property type="evidence" value="ECO:0007669"/>
    <property type="project" value="InterPro"/>
</dbReference>
<name>G0GA95_WINT7</name>
<keyword evidence="5" id="KW-0472">Membrane</keyword>
<feature type="transmembrane region" description="Helical" evidence="5">
    <location>
        <begin position="332"/>
        <end position="355"/>
    </location>
</feature>
<feature type="transmembrane region" description="Helical" evidence="5">
    <location>
        <begin position="275"/>
        <end position="301"/>
    </location>
</feature>
<evidence type="ECO:0000256" key="4">
    <source>
        <dbReference type="SAM" id="Coils"/>
    </source>
</evidence>
<dbReference type="HOGENOM" id="CLU_042582_0_0_12"/>
<comment type="similarity">
    <text evidence="3">Belongs to the bacterial glucokinase family.</text>
</comment>
<dbReference type="RefSeq" id="WP_014624311.1">
    <property type="nucleotide sequence ID" value="NC_017583.1"/>
</dbReference>
<dbReference type="EMBL" id="CP002903">
    <property type="protein sequence ID" value="AEJ60931.1"/>
    <property type="molecule type" value="Genomic_DNA"/>
</dbReference>
<dbReference type="PANTHER" id="PTHR47363">
    <property type="entry name" value="GLUCOKINASE"/>
    <property type="match status" value="1"/>
</dbReference>
<evidence type="ECO:0000313" key="6">
    <source>
        <dbReference type="EMBL" id="AEJ60931.1"/>
    </source>
</evidence>
<dbReference type="GO" id="GO:0005536">
    <property type="term" value="F:D-glucose binding"/>
    <property type="evidence" value="ECO:0007669"/>
    <property type="project" value="InterPro"/>
</dbReference>
<dbReference type="Pfam" id="PF02685">
    <property type="entry name" value="Glucokinase"/>
    <property type="match status" value="1"/>
</dbReference>
<dbReference type="CDD" id="cd24008">
    <property type="entry name" value="ASKHA_NBD_GLK"/>
    <property type="match status" value="1"/>
</dbReference>
<dbReference type="InterPro" id="IPR003836">
    <property type="entry name" value="Glucokinase"/>
</dbReference>
<keyword evidence="1" id="KW-0808">Transferase</keyword>
<gene>
    <name evidence="6" type="ordered locus">Spith_0651</name>
</gene>
<evidence type="ECO:0000256" key="2">
    <source>
        <dbReference type="ARBA" id="ARBA00022777"/>
    </source>
</evidence>
<keyword evidence="2" id="KW-0418">Kinase</keyword>
<dbReference type="AlphaFoldDB" id="G0GA95"/>
<keyword evidence="7" id="KW-1185">Reference proteome</keyword>
<sequence>MKREWFSQHPPAGAVLLAADIGGTNTNIALFERQGGRLAMLAHWEFASRELANLEEALSQVIEDIQETLGTGIHIHGLCASGAGPVEENVCHLTNLPWIIDGEAIHRDLGVKTVVINDFSAICYGVPILERQAEEKLVPIPHTDGRIPPRRGVVRAVIGAGTGLGVGFLVEDRGEFHAYPSEGGHIDFPADDEDGDALRRYLASRYAPTPDAEAVVSGQGIANLFAFLVETGRIEQDETTRTILSHPPEDRPPLIARHRGSHEGCRRTMELFARLYGHVAAAFALTFLPTAGLYLAGGIAAKNIPLFLESSAFMEAFEANCRPNIRAVLSRIPVYIITDYSISLYGAAYAAGILIHD</sequence>
<accession>G0GA95</accession>
<keyword evidence="5" id="KW-0812">Transmembrane</keyword>
<evidence type="ECO:0000256" key="1">
    <source>
        <dbReference type="ARBA" id="ARBA00022679"/>
    </source>
</evidence>
<dbReference type="GO" id="GO:0004340">
    <property type="term" value="F:glucokinase activity"/>
    <property type="evidence" value="ECO:0007669"/>
    <property type="project" value="InterPro"/>
</dbReference>
<keyword evidence="5" id="KW-1133">Transmembrane helix</keyword>
<dbReference type="STRING" id="869211.Spith_0651"/>
<evidence type="ECO:0000256" key="5">
    <source>
        <dbReference type="SAM" id="Phobius"/>
    </source>
</evidence>
<organism evidence="6 7">
    <name type="scientific">Winmispira thermophila (strain ATCC 700085 / DSM 6578 / Z-1203)</name>
    <name type="common">Spirochaeta thermophila</name>
    <dbReference type="NCBI Taxonomy" id="869211"/>
    <lineage>
        <taxon>Bacteria</taxon>
        <taxon>Pseudomonadati</taxon>
        <taxon>Spirochaetota</taxon>
        <taxon>Spirochaetia</taxon>
        <taxon>Winmispirales</taxon>
        <taxon>Winmispiraceae</taxon>
        <taxon>Winmispira</taxon>
    </lineage>
</organism>
<evidence type="ECO:0000313" key="7">
    <source>
        <dbReference type="Proteomes" id="UP000007254"/>
    </source>
</evidence>